<dbReference type="CDD" id="cd01009">
    <property type="entry name" value="PBP2_YfhD_N"/>
    <property type="match status" value="1"/>
</dbReference>
<keyword evidence="3" id="KW-0998">Cell outer membrane</keyword>
<dbReference type="Proteomes" id="UP001206312">
    <property type="component" value="Unassembled WGS sequence"/>
</dbReference>
<dbReference type="InterPro" id="IPR023346">
    <property type="entry name" value="Lysozyme-like_dom_sf"/>
</dbReference>
<dbReference type="SUPFAM" id="SSF53955">
    <property type="entry name" value="Lysozyme-like"/>
    <property type="match status" value="1"/>
</dbReference>
<dbReference type="Pfam" id="PF00497">
    <property type="entry name" value="SBP_bac_3"/>
    <property type="match status" value="1"/>
</dbReference>
<reference evidence="5 6" key="1">
    <citation type="submission" date="2022-06" db="EMBL/GenBank/DDBJ databases">
        <authorList>
            <person name="Xuan X."/>
        </authorList>
    </citation>
    <scope>NUCLEOTIDE SEQUENCE [LARGE SCALE GENOMIC DNA]</scope>
    <source>
        <strain evidence="5 6">2V75</strain>
    </source>
</reference>
<keyword evidence="6" id="KW-1185">Reference proteome</keyword>
<protein>
    <submittedName>
        <fullName evidence="5">Transporter substrate-binding domain-containing protein</fullName>
    </submittedName>
</protein>
<dbReference type="CDD" id="cd13403">
    <property type="entry name" value="MLTF-like"/>
    <property type="match status" value="1"/>
</dbReference>
<sequence>MKTLFIRIGLLLSLALLLWSCQWGRAGETSEDRLPEVRRDLKDIRSEGRLRALIVYSATGYFLYKGQPMGYEYELLKRLAAHLGLELELRVARDLDQMLEVLQSGQVDVVAHGLAITEGRQQEVAFTESLYLTKQVLVQRKPAAWRQMTLDQIRNQTIQDPVQLIGDTVSVRKNSSYLKRLANLSREIGGAIVIDTLEGNLSTDEIIKQVVDGHIKYTVADRNLARINASSYPILDVSVPVSFSQRIGWAVRKNAPELLQAVDQWLLKEKKGHDFNYIYNKYFENPRSFNRRIQSEFYSLAEGRISQYDTLLKAHAARLGWDWRLLASMVYQESRFNPEATAWTGATGLMQLMPATAEELKVADPSDPGQSLAGGVRYLEQLSRAFAAVPDSLERVKFTLAAYNCGLGHVQDAQRLATVRGVDPNCWDQNVDQMILALSYPKNYYHEVVQHGYLRGVEPYRYVKQIMERYRHYASLVREE</sequence>
<dbReference type="SUPFAM" id="SSF53850">
    <property type="entry name" value="Periplasmic binding protein-like II"/>
    <property type="match status" value="1"/>
</dbReference>
<dbReference type="InterPro" id="IPR008258">
    <property type="entry name" value="Transglycosylase_SLT_dom_1"/>
</dbReference>
<keyword evidence="3" id="KW-0472">Membrane</keyword>
<feature type="domain" description="Solute-binding protein family 3/N-terminal" evidence="4">
    <location>
        <begin position="52"/>
        <end position="286"/>
    </location>
</feature>
<evidence type="ECO:0000313" key="5">
    <source>
        <dbReference type="EMBL" id="MCO5725831.1"/>
    </source>
</evidence>
<proteinExistence type="predicted"/>
<evidence type="ECO:0000256" key="2">
    <source>
        <dbReference type="ARBA" id="ARBA00022729"/>
    </source>
</evidence>
<evidence type="ECO:0000256" key="1">
    <source>
        <dbReference type="ARBA" id="ARBA00004339"/>
    </source>
</evidence>
<evidence type="ECO:0000259" key="4">
    <source>
        <dbReference type="SMART" id="SM00062"/>
    </source>
</evidence>
<dbReference type="InterPro" id="IPR001638">
    <property type="entry name" value="Solute-binding_3/MltF_N"/>
</dbReference>
<comment type="subcellular location">
    <subcellularLocation>
        <location evidence="1">Cell outer membrane</location>
        <topology evidence="1">Peripheral membrane protein</topology>
    </subcellularLocation>
</comment>
<dbReference type="Gene3D" id="1.10.530.10">
    <property type="match status" value="1"/>
</dbReference>
<accession>A0ABT1B0W7</accession>
<evidence type="ECO:0000313" key="6">
    <source>
        <dbReference type="Proteomes" id="UP001206312"/>
    </source>
</evidence>
<dbReference type="RefSeq" id="WP_252742203.1">
    <property type="nucleotide sequence ID" value="NZ_JAMXIB010000013.1"/>
</dbReference>
<dbReference type="EMBL" id="JAMXIB010000013">
    <property type="protein sequence ID" value="MCO5725831.1"/>
    <property type="molecule type" value="Genomic_DNA"/>
</dbReference>
<dbReference type="PANTHER" id="PTHR35936">
    <property type="entry name" value="MEMBRANE-BOUND LYTIC MUREIN TRANSGLYCOSYLASE F"/>
    <property type="match status" value="1"/>
</dbReference>
<name>A0ABT1B0W7_9FLAO</name>
<keyword evidence="2" id="KW-0732">Signal</keyword>
<evidence type="ECO:0000256" key="3">
    <source>
        <dbReference type="ARBA" id="ARBA00023237"/>
    </source>
</evidence>
<comment type="caution">
    <text evidence="5">The sequence shown here is derived from an EMBL/GenBank/DDBJ whole genome shotgun (WGS) entry which is preliminary data.</text>
</comment>
<dbReference type="Pfam" id="PF01464">
    <property type="entry name" value="SLT"/>
    <property type="match status" value="1"/>
</dbReference>
<dbReference type="SMART" id="SM00062">
    <property type="entry name" value="PBPb"/>
    <property type="match status" value="1"/>
</dbReference>
<organism evidence="5 6">
    <name type="scientific">Robiginitalea marina</name>
    <dbReference type="NCBI Taxonomy" id="2954105"/>
    <lineage>
        <taxon>Bacteria</taxon>
        <taxon>Pseudomonadati</taxon>
        <taxon>Bacteroidota</taxon>
        <taxon>Flavobacteriia</taxon>
        <taxon>Flavobacteriales</taxon>
        <taxon>Flavobacteriaceae</taxon>
        <taxon>Robiginitalea</taxon>
    </lineage>
</organism>
<dbReference type="Gene3D" id="3.40.190.10">
    <property type="entry name" value="Periplasmic binding protein-like II"/>
    <property type="match status" value="2"/>
</dbReference>
<gene>
    <name evidence="5" type="ORF">NG653_13265</name>
</gene>